<dbReference type="RefSeq" id="XP_028043289.1">
    <property type="nucleotide sequence ID" value="XM_028187488.1"/>
</dbReference>
<feature type="signal peptide" evidence="1">
    <location>
        <begin position="1"/>
        <end position="15"/>
    </location>
</feature>
<organism evidence="2 4">
    <name type="scientific">Bombyx mandarina</name>
    <name type="common">Wild silk moth</name>
    <name type="synonym">Wild silkworm</name>
    <dbReference type="NCBI Taxonomy" id="7092"/>
    <lineage>
        <taxon>Eukaryota</taxon>
        <taxon>Metazoa</taxon>
        <taxon>Ecdysozoa</taxon>
        <taxon>Arthropoda</taxon>
        <taxon>Hexapoda</taxon>
        <taxon>Insecta</taxon>
        <taxon>Pterygota</taxon>
        <taxon>Neoptera</taxon>
        <taxon>Endopterygota</taxon>
        <taxon>Lepidoptera</taxon>
        <taxon>Glossata</taxon>
        <taxon>Ditrysia</taxon>
        <taxon>Bombycoidea</taxon>
        <taxon>Bombycidae</taxon>
        <taxon>Bombycinae</taxon>
        <taxon>Bombyx</taxon>
    </lineage>
</organism>
<evidence type="ECO:0000313" key="3">
    <source>
        <dbReference type="RefSeq" id="XP_028043281.1"/>
    </source>
</evidence>
<evidence type="ECO:0000256" key="1">
    <source>
        <dbReference type="SAM" id="SignalP"/>
    </source>
</evidence>
<feature type="chain" id="PRO_5044640902" evidence="1">
    <location>
        <begin position="16"/>
        <end position="196"/>
    </location>
</feature>
<sequence length="196" mass="21834">MKYVVFLSLALTVFGDPVVKTWTLNELSEAITSSKTDSTIKPHLEDALNQIMLALFTGFKVKSIYALVPSPEGSATWTMNELKEALKDQNTKPELRPAIMQAVEHLDYNNHNGKPMNSIEVSTPALDISIWTLPDLEKAINSSDTNPELVDLLKQALSKWTEKNPSEKNNKIIVVTPVGLVKTQKTEKSSLFKKKP</sequence>
<reference evidence="3 4" key="1">
    <citation type="submission" date="2025-04" db="UniProtKB">
        <authorList>
            <consortium name="RefSeq"/>
        </authorList>
    </citation>
    <scope>IDENTIFICATION</scope>
    <source>
        <tissue evidence="3 4">Silk gland</tissue>
    </source>
</reference>
<name>A0A6J2KSY2_BOMMA</name>
<keyword evidence="1" id="KW-0732">Signal</keyword>
<gene>
    <name evidence="3 4" type="primary">LOC114252821</name>
</gene>
<dbReference type="AlphaFoldDB" id="A0A6J2KSY2"/>
<dbReference type="OrthoDB" id="7225354at2759"/>
<proteinExistence type="predicted"/>
<evidence type="ECO:0000313" key="4">
    <source>
        <dbReference type="RefSeq" id="XP_028043289.1"/>
    </source>
</evidence>
<dbReference type="Proteomes" id="UP000504629">
    <property type="component" value="Unplaced"/>
</dbReference>
<keyword evidence="2" id="KW-1185">Reference proteome</keyword>
<dbReference type="KEGG" id="bman:114252821"/>
<protein>
    <submittedName>
        <fullName evidence="3 4">Uncharacterized protein LOC114252821</fullName>
    </submittedName>
</protein>
<dbReference type="RefSeq" id="XP_028043281.1">
    <property type="nucleotide sequence ID" value="XM_028187480.1"/>
</dbReference>
<evidence type="ECO:0000313" key="2">
    <source>
        <dbReference type="Proteomes" id="UP000504629"/>
    </source>
</evidence>
<dbReference type="GeneID" id="114252821"/>
<accession>A0A6J2KSY2</accession>